<accession>A0A3P7M5J4</accession>
<dbReference type="GO" id="GO:0006281">
    <property type="term" value="P:DNA repair"/>
    <property type="evidence" value="ECO:0007669"/>
    <property type="project" value="InterPro"/>
</dbReference>
<dbReference type="GO" id="GO:0003689">
    <property type="term" value="F:DNA clamp loader activity"/>
    <property type="evidence" value="ECO:0007669"/>
    <property type="project" value="TreeGrafter"/>
</dbReference>
<gene>
    <name evidence="7" type="ORF">DILT_LOCUS9282</name>
</gene>
<evidence type="ECO:0000256" key="1">
    <source>
        <dbReference type="ARBA" id="ARBA00004123"/>
    </source>
</evidence>
<dbReference type="GO" id="GO:0003682">
    <property type="term" value="F:chromatin binding"/>
    <property type="evidence" value="ECO:0007669"/>
    <property type="project" value="TreeGrafter"/>
</dbReference>
<dbReference type="EMBL" id="UYRU01056418">
    <property type="protein sequence ID" value="VDN13451.1"/>
    <property type="molecule type" value="Genomic_DNA"/>
</dbReference>
<comment type="subcellular location">
    <subcellularLocation>
        <location evidence="1">Nucleus</location>
    </subcellularLocation>
</comment>
<keyword evidence="5" id="KW-0539">Nucleus</keyword>
<evidence type="ECO:0000256" key="2">
    <source>
        <dbReference type="ARBA" id="ARBA00022741"/>
    </source>
</evidence>
<dbReference type="GO" id="GO:0005634">
    <property type="term" value="C:nucleus"/>
    <property type="evidence" value="ECO:0007669"/>
    <property type="project" value="UniProtKB-SubCell"/>
</dbReference>
<evidence type="ECO:0000256" key="3">
    <source>
        <dbReference type="ARBA" id="ARBA00022763"/>
    </source>
</evidence>
<keyword evidence="3" id="KW-0227">DNA damage</keyword>
<reference evidence="7 8" key="1">
    <citation type="submission" date="2018-11" db="EMBL/GenBank/DDBJ databases">
        <authorList>
            <consortium name="Pathogen Informatics"/>
        </authorList>
    </citation>
    <scope>NUCLEOTIDE SEQUENCE [LARGE SCALE GENOMIC DNA]</scope>
</reference>
<keyword evidence="6" id="KW-0131">Cell cycle</keyword>
<dbReference type="PANTHER" id="PTHR12172:SF0">
    <property type="entry name" value="CELL CYCLE CHECKPOINT PROTEIN RAD17"/>
    <property type="match status" value="1"/>
</dbReference>
<organism evidence="7 8">
    <name type="scientific">Dibothriocephalus latus</name>
    <name type="common">Fish tapeworm</name>
    <name type="synonym">Diphyllobothrium latum</name>
    <dbReference type="NCBI Taxonomy" id="60516"/>
    <lineage>
        <taxon>Eukaryota</taxon>
        <taxon>Metazoa</taxon>
        <taxon>Spiralia</taxon>
        <taxon>Lophotrochozoa</taxon>
        <taxon>Platyhelminthes</taxon>
        <taxon>Cestoda</taxon>
        <taxon>Eucestoda</taxon>
        <taxon>Diphyllobothriidea</taxon>
        <taxon>Diphyllobothriidae</taxon>
        <taxon>Dibothriocephalus</taxon>
    </lineage>
</organism>
<evidence type="ECO:0000313" key="7">
    <source>
        <dbReference type="EMBL" id="VDN13451.1"/>
    </source>
</evidence>
<keyword evidence="8" id="KW-1185">Reference proteome</keyword>
<proteinExistence type="predicted"/>
<keyword evidence="2" id="KW-0547">Nucleotide-binding</keyword>
<dbReference type="InterPro" id="IPR004582">
    <property type="entry name" value="Checkpoint_prot_Rad17_Rad24"/>
</dbReference>
<evidence type="ECO:0000256" key="6">
    <source>
        <dbReference type="ARBA" id="ARBA00023306"/>
    </source>
</evidence>
<dbReference type="GO" id="GO:0005524">
    <property type="term" value="F:ATP binding"/>
    <property type="evidence" value="ECO:0007669"/>
    <property type="project" value="UniProtKB-KW"/>
</dbReference>
<protein>
    <submittedName>
        <fullName evidence="7">Uncharacterized protein</fullName>
    </submittedName>
</protein>
<evidence type="ECO:0000256" key="5">
    <source>
        <dbReference type="ARBA" id="ARBA00023242"/>
    </source>
</evidence>
<dbReference type="PANTHER" id="PTHR12172">
    <property type="entry name" value="CELL CYCLE CHECKPOINT PROTEIN RAD17"/>
    <property type="match status" value="1"/>
</dbReference>
<dbReference type="GO" id="GO:0033314">
    <property type="term" value="P:mitotic DNA replication checkpoint signaling"/>
    <property type="evidence" value="ECO:0007669"/>
    <property type="project" value="TreeGrafter"/>
</dbReference>
<evidence type="ECO:0000256" key="4">
    <source>
        <dbReference type="ARBA" id="ARBA00022840"/>
    </source>
</evidence>
<name>A0A3P7M5J4_DIBLA</name>
<dbReference type="OrthoDB" id="10265971at2759"/>
<dbReference type="AlphaFoldDB" id="A0A3P7M5J4"/>
<dbReference type="GO" id="GO:0000077">
    <property type="term" value="P:DNA damage checkpoint signaling"/>
    <property type="evidence" value="ECO:0007669"/>
    <property type="project" value="TreeGrafter"/>
</dbReference>
<sequence>MPKLLANSVEEWYKPLIKASVELWSDKFAPLELNLPLGLCDQPRRLQQQLRTFLGHSVCPTILVFVLSKSHSASSGSTCDFNNATLNRLFPPCLKEELQIAHIDFNPVAASIMTRALTRVATLASAEFQFPAPPRQFIQGLAASSAGDLRLALNNLQFLMTRGVTKNGNFAFISSGPSLESCERDSGLQLFHALGKILYAKRLDDSPSPEKSFLPEHLHHWKRPPLSFIPEVLFVSFWPAVLST</sequence>
<keyword evidence="4" id="KW-0067">ATP-binding</keyword>
<dbReference type="Proteomes" id="UP000281553">
    <property type="component" value="Unassembled WGS sequence"/>
</dbReference>
<evidence type="ECO:0000313" key="8">
    <source>
        <dbReference type="Proteomes" id="UP000281553"/>
    </source>
</evidence>